<evidence type="ECO:0000256" key="6">
    <source>
        <dbReference type="ARBA" id="ARBA00023284"/>
    </source>
</evidence>
<dbReference type="InterPro" id="IPR036249">
    <property type="entry name" value="Thioredoxin-like_sf"/>
</dbReference>
<dbReference type="SUPFAM" id="SSF52833">
    <property type="entry name" value="Thioredoxin-like"/>
    <property type="match status" value="1"/>
</dbReference>
<evidence type="ECO:0000313" key="11">
    <source>
        <dbReference type="Proteomes" id="UP000095544"/>
    </source>
</evidence>
<protein>
    <recommendedName>
        <fullName evidence="2 7">Thioredoxin</fullName>
    </recommendedName>
</protein>
<comment type="similarity">
    <text evidence="1 7">Belongs to the thioredoxin family.</text>
</comment>
<dbReference type="PANTHER" id="PTHR45663">
    <property type="entry name" value="GEO12009P1"/>
    <property type="match status" value="1"/>
</dbReference>
<keyword evidence="6 8" id="KW-0676">Redox-active center</keyword>
<keyword evidence="4" id="KW-0249">Electron transport</keyword>
<keyword evidence="3" id="KW-0813">Transport</keyword>
<evidence type="ECO:0000259" key="9">
    <source>
        <dbReference type="PROSITE" id="PS51352"/>
    </source>
</evidence>
<evidence type="ECO:0000256" key="2">
    <source>
        <dbReference type="ARBA" id="ARBA00020570"/>
    </source>
</evidence>
<dbReference type="PROSITE" id="PS51352">
    <property type="entry name" value="THIOREDOXIN_2"/>
    <property type="match status" value="1"/>
</dbReference>
<dbReference type="GO" id="GO:0015035">
    <property type="term" value="F:protein-disulfide reductase activity"/>
    <property type="evidence" value="ECO:0007669"/>
    <property type="project" value="InterPro"/>
</dbReference>
<evidence type="ECO:0000256" key="4">
    <source>
        <dbReference type="ARBA" id="ARBA00022982"/>
    </source>
</evidence>
<organism evidence="10 11">
    <name type="scientific">Faecalicatena contorta</name>
    <dbReference type="NCBI Taxonomy" id="39482"/>
    <lineage>
        <taxon>Bacteria</taxon>
        <taxon>Bacillati</taxon>
        <taxon>Bacillota</taxon>
        <taxon>Clostridia</taxon>
        <taxon>Lachnospirales</taxon>
        <taxon>Lachnospiraceae</taxon>
        <taxon>Faecalicatena</taxon>
    </lineage>
</organism>
<dbReference type="RefSeq" id="WP_050639392.1">
    <property type="nucleotide sequence ID" value="NZ_CABKUE010000006.1"/>
</dbReference>
<evidence type="ECO:0000256" key="3">
    <source>
        <dbReference type="ARBA" id="ARBA00022448"/>
    </source>
</evidence>
<evidence type="ECO:0000256" key="7">
    <source>
        <dbReference type="PIRNR" id="PIRNR000077"/>
    </source>
</evidence>
<gene>
    <name evidence="10" type="primary">trxA_2</name>
    <name evidence="10" type="ORF">ERS852491_01078</name>
</gene>
<dbReference type="CDD" id="cd02947">
    <property type="entry name" value="TRX_family"/>
    <property type="match status" value="1"/>
</dbReference>
<accession>A0A174BNF4</accession>
<dbReference type="PIRSF" id="PIRSF000077">
    <property type="entry name" value="Thioredoxin"/>
    <property type="match status" value="1"/>
</dbReference>
<dbReference type="AlphaFoldDB" id="A0A174BNF4"/>
<evidence type="ECO:0000313" key="10">
    <source>
        <dbReference type="EMBL" id="CUO02113.1"/>
    </source>
</evidence>
<dbReference type="InterPro" id="IPR013766">
    <property type="entry name" value="Thioredoxin_domain"/>
</dbReference>
<dbReference type="OrthoDB" id="9790390at2"/>
<dbReference type="Proteomes" id="UP000095544">
    <property type="component" value="Unassembled WGS sequence"/>
</dbReference>
<evidence type="ECO:0000256" key="8">
    <source>
        <dbReference type="PIRSR" id="PIRSR000077-4"/>
    </source>
</evidence>
<keyword evidence="5 8" id="KW-1015">Disulfide bond</keyword>
<dbReference type="FunFam" id="3.40.30.10:FF:000001">
    <property type="entry name" value="Thioredoxin"/>
    <property type="match status" value="1"/>
</dbReference>
<name>A0A174BNF4_9FIRM</name>
<dbReference type="PANTHER" id="PTHR45663:SF11">
    <property type="entry name" value="GEO12009P1"/>
    <property type="match status" value="1"/>
</dbReference>
<dbReference type="Pfam" id="PF00085">
    <property type="entry name" value="Thioredoxin"/>
    <property type="match status" value="1"/>
</dbReference>
<proteinExistence type="inferred from homology"/>
<feature type="domain" description="Thioredoxin" evidence="9">
    <location>
        <begin position="1"/>
        <end position="103"/>
    </location>
</feature>
<feature type="disulfide bond" description="Redox-active" evidence="8">
    <location>
        <begin position="30"/>
        <end position="33"/>
    </location>
</feature>
<dbReference type="Gene3D" id="3.40.30.10">
    <property type="entry name" value="Glutaredoxin"/>
    <property type="match status" value="1"/>
</dbReference>
<reference evidence="10 11" key="1">
    <citation type="submission" date="2015-09" db="EMBL/GenBank/DDBJ databases">
        <authorList>
            <consortium name="Pathogen Informatics"/>
        </authorList>
    </citation>
    <scope>NUCLEOTIDE SEQUENCE [LARGE SCALE GENOMIC DNA]</scope>
    <source>
        <strain evidence="10 11">2789STDY5834876</strain>
    </source>
</reference>
<dbReference type="STRING" id="39482.ERS852491_01078"/>
<sequence>MKIRVTAKNYPQEVLRSETPVLVEFFAVWCGKCAMMEDVVDEIAELYDGRVKVCQIEIDESETLAAEFEVEIVPTFVVFRNGEPVSAASGVLAKEVLEEMIGM</sequence>
<evidence type="ECO:0000256" key="5">
    <source>
        <dbReference type="ARBA" id="ARBA00023157"/>
    </source>
</evidence>
<dbReference type="GO" id="GO:0005737">
    <property type="term" value="C:cytoplasm"/>
    <property type="evidence" value="ECO:0007669"/>
    <property type="project" value="TreeGrafter"/>
</dbReference>
<evidence type="ECO:0000256" key="1">
    <source>
        <dbReference type="ARBA" id="ARBA00008987"/>
    </source>
</evidence>
<dbReference type="InterPro" id="IPR005746">
    <property type="entry name" value="Thioredoxin"/>
</dbReference>
<dbReference type="EMBL" id="CYZU01000007">
    <property type="protein sequence ID" value="CUO02113.1"/>
    <property type="molecule type" value="Genomic_DNA"/>
</dbReference>